<keyword evidence="7 10" id="KW-0067">ATP-binding</keyword>
<dbReference type="InterPro" id="IPR045585">
    <property type="entry name" value="CdaA_N"/>
</dbReference>
<dbReference type="AlphaFoldDB" id="A0A0S7WUG4"/>
<evidence type="ECO:0000256" key="6">
    <source>
        <dbReference type="ARBA" id="ARBA00022741"/>
    </source>
</evidence>
<evidence type="ECO:0000256" key="8">
    <source>
        <dbReference type="ARBA" id="ARBA00022989"/>
    </source>
</evidence>
<dbReference type="Pfam" id="PF02457">
    <property type="entry name" value="DAC"/>
    <property type="match status" value="1"/>
</dbReference>
<comment type="similarity">
    <text evidence="10">Belongs to the adenylate cyclase family. DacA/CdaA subfamily.</text>
</comment>
<feature type="transmembrane region" description="Helical" evidence="10">
    <location>
        <begin position="36"/>
        <end position="54"/>
    </location>
</feature>
<dbReference type="Proteomes" id="UP000052008">
    <property type="component" value="Unassembled WGS sequence"/>
</dbReference>
<evidence type="ECO:0000256" key="9">
    <source>
        <dbReference type="ARBA" id="ARBA00023136"/>
    </source>
</evidence>
<keyword evidence="9 10" id="KW-0472">Membrane</keyword>
<dbReference type="Pfam" id="PF19293">
    <property type="entry name" value="CdaA_N"/>
    <property type="match status" value="1"/>
</dbReference>
<dbReference type="SUPFAM" id="SSF143597">
    <property type="entry name" value="YojJ-like"/>
    <property type="match status" value="1"/>
</dbReference>
<proteinExistence type="inferred from homology"/>
<evidence type="ECO:0000256" key="10">
    <source>
        <dbReference type="HAMAP-Rule" id="MF_01499"/>
    </source>
</evidence>
<comment type="function">
    <text evidence="10">Catalyzes the condensation of 2 ATP molecules into cyclic di-AMP (c-di-AMP), a second messenger used to regulate differing processes in different bacteria.</text>
</comment>
<dbReference type="FunFam" id="3.40.1700.10:FF:000002">
    <property type="entry name" value="Diadenylate cyclase"/>
    <property type="match status" value="1"/>
</dbReference>
<evidence type="ECO:0000256" key="5">
    <source>
        <dbReference type="ARBA" id="ARBA00022695"/>
    </source>
</evidence>
<evidence type="ECO:0000256" key="2">
    <source>
        <dbReference type="ARBA" id="ARBA00022475"/>
    </source>
</evidence>
<evidence type="ECO:0000256" key="3">
    <source>
        <dbReference type="ARBA" id="ARBA00022679"/>
    </source>
</evidence>
<keyword evidence="6 10" id="KW-0547">Nucleotide-binding</keyword>
<comment type="caution">
    <text evidence="10">Lacks conserved residue(s) required for the propagation of feature annotation.</text>
</comment>
<name>A0A0S7WUG4_UNCT6</name>
<dbReference type="InterPro" id="IPR014046">
    <property type="entry name" value="C-di-AMP_synthase"/>
</dbReference>
<accession>A0A0S7WUG4</accession>
<evidence type="ECO:0000256" key="1">
    <source>
        <dbReference type="ARBA" id="ARBA00000877"/>
    </source>
</evidence>
<keyword evidence="2 10" id="KW-1003">Cell membrane</keyword>
<dbReference type="HAMAP" id="MF_01499">
    <property type="entry name" value="DacA"/>
    <property type="match status" value="1"/>
</dbReference>
<evidence type="ECO:0000256" key="7">
    <source>
        <dbReference type="ARBA" id="ARBA00022840"/>
    </source>
</evidence>
<dbReference type="PROSITE" id="PS51794">
    <property type="entry name" value="DAC"/>
    <property type="match status" value="1"/>
</dbReference>
<comment type="catalytic activity">
    <reaction evidence="1 10">
        <text>2 ATP = 3',3'-c-di-AMP + 2 diphosphate</text>
        <dbReference type="Rhea" id="RHEA:35655"/>
        <dbReference type="ChEBI" id="CHEBI:30616"/>
        <dbReference type="ChEBI" id="CHEBI:33019"/>
        <dbReference type="ChEBI" id="CHEBI:71500"/>
        <dbReference type="EC" id="2.7.7.85"/>
    </reaction>
</comment>
<dbReference type="GO" id="GO:0006171">
    <property type="term" value="P:cAMP biosynthetic process"/>
    <property type="evidence" value="ECO:0007669"/>
    <property type="project" value="InterPro"/>
</dbReference>
<dbReference type="GO" id="GO:0106408">
    <property type="term" value="F:diadenylate cyclase activity"/>
    <property type="evidence" value="ECO:0007669"/>
    <property type="project" value="UniProtKB-EC"/>
</dbReference>
<evidence type="ECO:0000256" key="4">
    <source>
        <dbReference type="ARBA" id="ARBA00022692"/>
    </source>
</evidence>
<comment type="caution">
    <text evidence="12">The sequence shown here is derived from an EMBL/GenBank/DDBJ whole genome shotgun (WGS) entry which is preliminary data.</text>
</comment>
<dbReference type="InterPro" id="IPR003390">
    <property type="entry name" value="DNA_integrity_scan_DisA_N"/>
</dbReference>
<organism evidence="12 13">
    <name type="scientific">candidate division TA06 bacterium DG_24</name>
    <dbReference type="NCBI Taxonomy" id="1703770"/>
    <lineage>
        <taxon>Bacteria</taxon>
        <taxon>Bacteria division TA06</taxon>
    </lineage>
</organism>
<dbReference type="InterPro" id="IPR036888">
    <property type="entry name" value="DNA_integrity_DisA_N_sf"/>
</dbReference>
<evidence type="ECO:0000313" key="13">
    <source>
        <dbReference type="Proteomes" id="UP000052008"/>
    </source>
</evidence>
<dbReference type="PANTHER" id="PTHR34185">
    <property type="entry name" value="DIADENYLATE CYCLASE"/>
    <property type="match status" value="1"/>
</dbReference>
<feature type="domain" description="DAC" evidence="11">
    <location>
        <begin position="79"/>
        <end position="236"/>
    </location>
</feature>
<keyword evidence="5 10" id="KW-0548">Nucleotidyltransferase</keyword>
<reference evidence="12 13" key="1">
    <citation type="journal article" date="2015" name="Microbiome">
        <title>Genomic resolution of linkages in carbon, nitrogen, and sulfur cycling among widespread estuary sediment bacteria.</title>
        <authorList>
            <person name="Baker B.J."/>
            <person name="Lazar C.S."/>
            <person name="Teske A.P."/>
            <person name="Dick G.J."/>
        </authorList>
    </citation>
    <scope>NUCLEOTIDE SEQUENCE [LARGE SCALE GENOMIC DNA]</scope>
    <source>
        <strain evidence="12">DG_24</strain>
    </source>
</reference>
<feature type="transmembrane region" description="Helical" evidence="10">
    <location>
        <begin position="6"/>
        <end position="29"/>
    </location>
</feature>
<feature type="transmembrane region" description="Helical" evidence="10">
    <location>
        <begin position="60"/>
        <end position="78"/>
    </location>
</feature>
<comment type="subunit">
    <text evidence="10">Probably a homodimer.</text>
</comment>
<sequence>MISSVIHIALAILDIVIVAFIAYQLLLLIRGSRATEMLVGLLVIVVVSLVAYWWDLGGTKWIISTLKAVWVVAFVILFQPELRRALAQLGRNRLVRAFLRIEQSEVVDEIIGGVEGLVDKKIGGLIAIERRTGLKEYIETGVLVEARVSADLITTIFMPHSPLHDGAVVIHGDSIVAAGCILPLSEDTSLERELGTRHRAALGLSEETDAVCVVISEETQKVSFASRGKLVWAVDSPSLRKNLLKALGRDGGV</sequence>
<evidence type="ECO:0000313" key="12">
    <source>
        <dbReference type="EMBL" id="KPJ53813.1"/>
    </source>
</evidence>
<dbReference type="GO" id="GO:0005524">
    <property type="term" value="F:ATP binding"/>
    <property type="evidence" value="ECO:0007669"/>
    <property type="project" value="UniProtKB-UniRule"/>
</dbReference>
<gene>
    <name evidence="10" type="primary">dacA</name>
    <name evidence="12" type="ORF">AMJ39_03250</name>
</gene>
<keyword evidence="8 10" id="KW-1133">Transmembrane helix</keyword>
<dbReference type="PIRSF" id="PIRSF004793">
    <property type="entry name" value="UCP004793"/>
    <property type="match status" value="1"/>
</dbReference>
<dbReference type="NCBIfam" id="TIGR00159">
    <property type="entry name" value="diadenylate cyclase CdaA"/>
    <property type="match status" value="1"/>
</dbReference>
<dbReference type="Gene3D" id="3.40.1700.10">
    <property type="entry name" value="DNA integrity scanning protein, DisA, N-terminal domain"/>
    <property type="match status" value="1"/>
</dbReference>
<evidence type="ECO:0000259" key="11">
    <source>
        <dbReference type="PROSITE" id="PS51794"/>
    </source>
</evidence>
<keyword evidence="4 10" id="KW-0812">Transmembrane</keyword>
<dbReference type="PATRIC" id="fig|1703770.3.peg.1313"/>
<dbReference type="STRING" id="1703770.AMJ39_03250"/>
<dbReference type="EC" id="2.7.7.85" evidence="10"/>
<protein>
    <recommendedName>
        <fullName evidence="10">Diadenylate cyclase</fullName>
        <shortName evidence="10">DAC</shortName>
        <ecNumber evidence="10">2.7.7.85</ecNumber>
    </recommendedName>
    <alternativeName>
        <fullName evidence="10">Cyclic-di-AMP synthase</fullName>
        <shortName evidence="10">c-di-AMP synthase</shortName>
    </alternativeName>
</protein>
<dbReference type="PANTHER" id="PTHR34185:SF1">
    <property type="entry name" value="DIADENYLATE CYCLASE"/>
    <property type="match status" value="1"/>
</dbReference>
<dbReference type="GO" id="GO:0004016">
    <property type="term" value="F:adenylate cyclase activity"/>
    <property type="evidence" value="ECO:0007669"/>
    <property type="project" value="UniProtKB-UniRule"/>
</dbReference>
<dbReference type="InterPro" id="IPR050338">
    <property type="entry name" value="DisA"/>
</dbReference>
<keyword evidence="3 10" id="KW-0808">Transferase</keyword>
<dbReference type="EMBL" id="LIZS01000012">
    <property type="protein sequence ID" value="KPJ53813.1"/>
    <property type="molecule type" value="Genomic_DNA"/>
</dbReference>
<dbReference type="InterPro" id="IPR034701">
    <property type="entry name" value="CdaA"/>
</dbReference>